<reference evidence="1" key="1">
    <citation type="submission" date="2023-04" db="EMBL/GenBank/DDBJ databases">
        <title>A chromosome-level genome assembly of the parasitoid wasp Eretmocerus hayati.</title>
        <authorList>
            <person name="Zhong Y."/>
            <person name="Liu S."/>
            <person name="Liu Y."/>
        </authorList>
    </citation>
    <scope>NUCLEOTIDE SEQUENCE</scope>
    <source>
        <strain evidence="1">ZJU_SS_LIU_2023</strain>
    </source>
</reference>
<name>A0ACC2P511_9HYME</name>
<dbReference type="Proteomes" id="UP001239111">
    <property type="component" value="Chromosome 2"/>
</dbReference>
<comment type="caution">
    <text evidence="1">The sequence shown here is derived from an EMBL/GenBank/DDBJ whole genome shotgun (WGS) entry which is preliminary data.</text>
</comment>
<evidence type="ECO:0000313" key="1">
    <source>
        <dbReference type="EMBL" id="KAJ8676860.1"/>
    </source>
</evidence>
<proteinExistence type="predicted"/>
<sequence length="190" mass="19869">MMGVGWVVEGAAQGAAQRQHRLGKGLKGMPFQGPAALNSTNAAALQASLATGLGASLATSSLLNSSLTNDLASNLGSFQGVANLANLQASLSQPHPTFNSRSFTKLDDEVAFANSSTFVNPSLSNSRDLNNVLIKNHVDRLPINVVAFSSNVEQIRTRQTSNGSRVSDTILIGNVSICLHGTVHEDVVSE</sequence>
<evidence type="ECO:0000313" key="2">
    <source>
        <dbReference type="Proteomes" id="UP001239111"/>
    </source>
</evidence>
<dbReference type="EMBL" id="CM056742">
    <property type="protein sequence ID" value="KAJ8676860.1"/>
    <property type="molecule type" value="Genomic_DNA"/>
</dbReference>
<accession>A0ACC2P511</accession>
<organism evidence="1 2">
    <name type="scientific">Eretmocerus hayati</name>
    <dbReference type="NCBI Taxonomy" id="131215"/>
    <lineage>
        <taxon>Eukaryota</taxon>
        <taxon>Metazoa</taxon>
        <taxon>Ecdysozoa</taxon>
        <taxon>Arthropoda</taxon>
        <taxon>Hexapoda</taxon>
        <taxon>Insecta</taxon>
        <taxon>Pterygota</taxon>
        <taxon>Neoptera</taxon>
        <taxon>Endopterygota</taxon>
        <taxon>Hymenoptera</taxon>
        <taxon>Apocrita</taxon>
        <taxon>Proctotrupomorpha</taxon>
        <taxon>Chalcidoidea</taxon>
        <taxon>Aphelinidae</taxon>
        <taxon>Aphelininae</taxon>
        <taxon>Eretmocerus</taxon>
    </lineage>
</organism>
<protein>
    <submittedName>
        <fullName evidence="1">Uncharacterized protein</fullName>
    </submittedName>
</protein>
<gene>
    <name evidence="1" type="ORF">QAD02_012647</name>
</gene>
<keyword evidence="2" id="KW-1185">Reference proteome</keyword>